<feature type="binding site" evidence="1">
    <location>
        <position position="167"/>
    </location>
    <ligand>
        <name>Zn(2+)</name>
        <dbReference type="ChEBI" id="CHEBI:29105"/>
        <note>catalytic</note>
    </ligand>
</feature>
<dbReference type="InterPro" id="IPR024079">
    <property type="entry name" value="MetalloPept_cat_dom_sf"/>
</dbReference>
<feature type="active site" evidence="1">
    <location>
        <position position="158"/>
    </location>
</feature>
<evidence type="ECO:0000259" key="3">
    <source>
        <dbReference type="PROSITE" id="PS51864"/>
    </source>
</evidence>
<name>A0ABD1CF25_CULPP</name>
<keyword evidence="2" id="KW-0732">Signal</keyword>
<feature type="domain" description="Peptidase M12A" evidence="3">
    <location>
        <begin position="62"/>
        <end position="259"/>
    </location>
</feature>
<proteinExistence type="predicted"/>
<evidence type="ECO:0000313" key="4">
    <source>
        <dbReference type="EMBL" id="KAL1374981.1"/>
    </source>
</evidence>
<dbReference type="GO" id="GO:0004222">
    <property type="term" value="F:metalloendopeptidase activity"/>
    <property type="evidence" value="ECO:0007669"/>
    <property type="project" value="UniProtKB-UniRule"/>
</dbReference>
<keyword evidence="1 2" id="KW-0479">Metal-binding</keyword>
<keyword evidence="1 2" id="KW-0862">Zinc</keyword>
<dbReference type="Gene3D" id="3.40.390.10">
    <property type="entry name" value="Collagenase (Catalytic Domain)"/>
    <property type="match status" value="1"/>
</dbReference>
<dbReference type="InterPro" id="IPR001506">
    <property type="entry name" value="Peptidase_M12A"/>
</dbReference>
<feature type="binding site" evidence="1">
    <location>
        <position position="161"/>
    </location>
    <ligand>
        <name>Zn(2+)</name>
        <dbReference type="ChEBI" id="CHEBI:29105"/>
        <note>catalytic</note>
    </ligand>
</feature>
<feature type="chain" id="PRO_5044527093" description="Metalloendopeptidase" evidence="2">
    <location>
        <begin position="22"/>
        <end position="259"/>
    </location>
</feature>
<dbReference type="Proteomes" id="UP001562425">
    <property type="component" value="Unassembled WGS sequence"/>
</dbReference>
<dbReference type="GO" id="GO:0008270">
    <property type="term" value="F:zinc ion binding"/>
    <property type="evidence" value="ECO:0007669"/>
    <property type="project" value="UniProtKB-UniRule"/>
</dbReference>
<feature type="signal peptide" evidence="2">
    <location>
        <begin position="1"/>
        <end position="21"/>
    </location>
</feature>
<dbReference type="PROSITE" id="PS51864">
    <property type="entry name" value="ASTACIN"/>
    <property type="match status" value="1"/>
</dbReference>
<dbReference type="PANTHER" id="PTHR10127:SF814">
    <property type="entry name" value="MEPRIN A SUBUNIT BETA"/>
    <property type="match status" value="1"/>
</dbReference>
<protein>
    <recommendedName>
        <fullName evidence="2">Metalloendopeptidase</fullName>
        <ecNumber evidence="2">3.4.24.-</ecNumber>
    </recommendedName>
</protein>
<keyword evidence="1 2" id="KW-0645">Protease</keyword>
<keyword evidence="1 2" id="KW-0482">Metalloprotease</keyword>
<gene>
    <name evidence="4" type="ORF">pipiens_017772</name>
</gene>
<sequence length="259" mass="29022">MIKLLQLLLTALLILDARVKGAAISKTDSADSAHDLAEELSGQFEGDIVLNDVQQNEFRKRTGVILPQLLWPNGIVHYEIFADNFTSHQIMTIEGAMLDIQRVSCVRFVPRTATTTDYVRITGAPSGCFSYVGRQGGPQQLNLQPGTNCFQYGTILHELIHALGFYHMQSASDRDQYVTIRWENVQQGMQTNFQSYGVEYISDFGMGYDYGSLMHYSATAFSANGAQTIVPREAGATIGQRVWMSEPDIWRIWAMYKCA</sequence>
<dbReference type="SUPFAM" id="SSF55486">
    <property type="entry name" value="Metalloproteases ('zincins'), catalytic domain"/>
    <property type="match status" value="1"/>
</dbReference>
<dbReference type="InterPro" id="IPR006026">
    <property type="entry name" value="Peptidase_Metallo"/>
</dbReference>
<dbReference type="AlphaFoldDB" id="A0ABD1CF25"/>
<organism evidence="4 5">
    <name type="scientific">Culex pipiens pipiens</name>
    <name type="common">Northern house mosquito</name>
    <dbReference type="NCBI Taxonomy" id="38569"/>
    <lineage>
        <taxon>Eukaryota</taxon>
        <taxon>Metazoa</taxon>
        <taxon>Ecdysozoa</taxon>
        <taxon>Arthropoda</taxon>
        <taxon>Hexapoda</taxon>
        <taxon>Insecta</taxon>
        <taxon>Pterygota</taxon>
        <taxon>Neoptera</taxon>
        <taxon>Endopterygota</taxon>
        <taxon>Diptera</taxon>
        <taxon>Nematocera</taxon>
        <taxon>Culicoidea</taxon>
        <taxon>Culicidae</taxon>
        <taxon>Culicinae</taxon>
        <taxon>Culicini</taxon>
        <taxon>Culex</taxon>
        <taxon>Culex</taxon>
    </lineage>
</organism>
<evidence type="ECO:0000256" key="1">
    <source>
        <dbReference type="PROSITE-ProRule" id="PRU01211"/>
    </source>
</evidence>
<dbReference type="PANTHER" id="PTHR10127">
    <property type="entry name" value="DISCOIDIN, CUB, EGF, LAMININ , AND ZINC METALLOPROTEASE DOMAIN CONTAINING"/>
    <property type="match status" value="1"/>
</dbReference>
<keyword evidence="5" id="KW-1185">Reference proteome</keyword>
<comment type="caution">
    <text evidence="4">The sequence shown here is derived from an EMBL/GenBank/DDBJ whole genome shotgun (WGS) entry which is preliminary data.</text>
</comment>
<evidence type="ECO:0000256" key="2">
    <source>
        <dbReference type="RuleBase" id="RU361183"/>
    </source>
</evidence>
<dbReference type="GO" id="GO:0006508">
    <property type="term" value="P:proteolysis"/>
    <property type="evidence" value="ECO:0007669"/>
    <property type="project" value="UniProtKB-KW"/>
</dbReference>
<feature type="binding site" evidence="1">
    <location>
        <position position="157"/>
    </location>
    <ligand>
        <name>Zn(2+)</name>
        <dbReference type="ChEBI" id="CHEBI:29105"/>
        <note>catalytic</note>
    </ligand>
</feature>
<comment type="cofactor">
    <cofactor evidence="1 2">
        <name>Zn(2+)</name>
        <dbReference type="ChEBI" id="CHEBI:29105"/>
    </cofactor>
    <text evidence="1 2">Binds 1 zinc ion per subunit.</text>
</comment>
<dbReference type="SMART" id="SM00235">
    <property type="entry name" value="ZnMc"/>
    <property type="match status" value="1"/>
</dbReference>
<dbReference type="InterPro" id="IPR034035">
    <property type="entry name" value="Astacin-like_dom"/>
</dbReference>
<keyword evidence="1 2" id="KW-0378">Hydrolase</keyword>
<comment type="caution">
    <text evidence="1">Lacks conserved residue(s) required for the propagation of feature annotation.</text>
</comment>
<dbReference type="CDD" id="cd04280">
    <property type="entry name" value="ZnMc_astacin_like"/>
    <property type="match status" value="1"/>
</dbReference>
<dbReference type="PRINTS" id="PR00480">
    <property type="entry name" value="ASTACIN"/>
</dbReference>
<evidence type="ECO:0000313" key="5">
    <source>
        <dbReference type="Proteomes" id="UP001562425"/>
    </source>
</evidence>
<dbReference type="EC" id="3.4.24.-" evidence="2"/>
<dbReference type="EMBL" id="JBEHCU010012892">
    <property type="protein sequence ID" value="KAL1374981.1"/>
    <property type="molecule type" value="Genomic_DNA"/>
</dbReference>
<reference evidence="4 5" key="1">
    <citation type="submission" date="2024-05" db="EMBL/GenBank/DDBJ databases">
        <title>Culex pipiens pipiens assembly and annotation.</title>
        <authorList>
            <person name="Alout H."/>
            <person name="Durand T."/>
        </authorList>
    </citation>
    <scope>NUCLEOTIDE SEQUENCE [LARGE SCALE GENOMIC DNA]</scope>
    <source>
        <strain evidence="4">HA-2024</strain>
        <tissue evidence="4">Whole body</tissue>
    </source>
</reference>
<dbReference type="Pfam" id="PF01400">
    <property type="entry name" value="Astacin"/>
    <property type="match status" value="1"/>
</dbReference>
<accession>A0ABD1CF25</accession>